<dbReference type="AlphaFoldDB" id="A0A834T556"/>
<evidence type="ECO:0000256" key="1">
    <source>
        <dbReference type="PROSITE-ProRule" id="PRU00047"/>
    </source>
</evidence>
<feature type="compositionally biased region" description="Polar residues" evidence="2">
    <location>
        <begin position="546"/>
        <end position="563"/>
    </location>
</feature>
<evidence type="ECO:0000313" key="5">
    <source>
        <dbReference type="Proteomes" id="UP000634136"/>
    </source>
</evidence>
<dbReference type="SMART" id="SM00343">
    <property type="entry name" value="ZnF_C2HC"/>
    <property type="match status" value="4"/>
</dbReference>
<dbReference type="Pfam" id="PF00098">
    <property type="entry name" value="zf-CCHC"/>
    <property type="match status" value="2"/>
</dbReference>
<evidence type="ECO:0000256" key="2">
    <source>
        <dbReference type="SAM" id="MobiDB-lite"/>
    </source>
</evidence>
<keyword evidence="1" id="KW-0863">Zinc-finger</keyword>
<feature type="compositionally biased region" description="Polar residues" evidence="2">
    <location>
        <begin position="584"/>
        <end position="610"/>
    </location>
</feature>
<dbReference type="Gene3D" id="4.10.60.10">
    <property type="entry name" value="Zinc finger, CCHC-type"/>
    <property type="match status" value="2"/>
</dbReference>
<organism evidence="4 5">
    <name type="scientific">Senna tora</name>
    <dbReference type="NCBI Taxonomy" id="362788"/>
    <lineage>
        <taxon>Eukaryota</taxon>
        <taxon>Viridiplantae</taxon>
        <taxon>Streptophyta</taxon>
        <taxon>Embryophyta</taxon>
        <taxon>Tracheophyta</taxon>
        <taxon>Spermatophyta</taxon>
        <taxon>Magnoliopsida</taxon>
        <taxon>eudicotyledons</taxon>
        <taxon>Gunneridae</taxon>
        <taxon>Pentapetalae</taxon>
        <taxon>rosids</taxon>
        <taxon>fabids</taxon>
        <taxon>Fabales</taxon>
        <taxon>Fabaceae</taxon>
        <taxon>Caesalpinioideae</taxon>
        <taxon>Cassia clade</taxon>
        <taxon>Senna</taxon>
    </lineage>
</organism>
<proteinExistence type="predicted"/>
<keyword evidence="1" id="KW-0479">Metal-binding</keyword>
<dbReference type="OrthoDB" id="427960at2759"/>
<feature type="domain" description="CCHC-type" evidence="3">
    <location>
        <begin position="232"/>
        <end position="246"/>
    </location>
</feature>
<dbReference type="PANTHER" id="PTHR46978">
    <property type="entry name" value="ZINC KNUCKLE (CCHC-TYPE) FAMILY PROTEIN"/>
    <property type="match status" value="1"/>
</dbReference>
<protein>
    <submittedName>
        <fullName evidence="4">Zinc finger CCHC domain-containing protein 7-like</fullName>
    </submittedName>
</protein>
<dbReference type="PROSITE" id="PS50158">
    <property type="entry name" value="ZF_CCHC"/>
    <property type="match status" value="2"/>
</dbReference>
<dbReference type="GO" id="GO:0003676">
    <property type="term" value="F:nucleic acid binding"/>
    <property type="evidence" value="ECO:0007669"/>
    <property type="project" value="InterPro"/>
</dbReference>
<name>A0A834T556_9FABA</name>
<gene>
    <name evidence="4" type="ORF">G2W53_029381</name>
</gene>
<accession>A0A834T556</accession>
<reference evidence="4" key="1">
    <citation type="submission" date="2020-09" db="EMBL/GenBank/DDBJ databases">
        <title>Genome-Enabled Discovery of Anthraquinone Biosynthesis in Senna tora.</title>
        <authorList>
            <person name="Kang S.-H."/>
            <person name="Pandey R.P."/>
            <person name="Lee C.-M."/>
            <person name="Sim J.-S."/>
            <person name="Jeong J.-T."/>
            <person name="Choi B.-S."/>
            <person name="Jung M."/>
            <person name="Ginzburg D."/>
            <person name="Zhao K."/>
            <person name="Won S.Y."/>
            <person name="Oh T.-J."/>
            <person name="Yu Y."/>
            <person name="Kim N.-H."/>
            <person name="Lee O.R."/>
            <person name="Lee T.-H."/>
            <person name="Bashyal P."/>
            <person name="Kim T.-S."/>
            <person name="Lee W.-H."/>
            <person name="Kawkins C."/>
            <person name="Kim C.-K."/>
            <person name="Kim J.S."/>
            <person name="Ahn B.O."/>
            <person name="Rhee S.Y."/>
            <person name="Sohng J.K."/>
        </authorList>
    </citation>
    <scope>NUCLEOTIDE SEQUENCE</scope>
    <source>
        <tissue evidence="4">Leaf</tissue>
    </source>
</reference>
<keyword evidence="1" id="KW-0862">Zinc</keyword>
<keyword evidence="5" id="KW-1185">Reference proteome</keyword>
<feature type="domain" description="CCHC-type" evidence="3">
    <location>
        <begin position="273"/>
        <end position="288"/>
    </location>
</feature>
<evidence type="ECO:0000259" key="3">
    <source>
        <dbReference type="PROSITE" id="PS50158"/>
    </source>
</evidence>
<feature type="region of interest" description="Disordered" evidence="2">
    <location>
        <begin position="378"/>
        <end position="616"/>
    </location>
</feature>
<dbReference type="PANTHER" id="PTHR46978:SF1">
    <property type="entry name" value="ZINC KNUCKLE (CCHC-TYPE) FAMILY PROTEIN"/>
    <property type="match status" value="1"/>
</dbReference>
<dbReference type="InterPro" id="IPR001878">
    <property type="entry name" value="Znf_CCHC"/>
</dbReference>
<sequence>MAAQKLWEKRNKVRLVEEMAGMSEIWSRVNNTWLETNKNQEAQTTNAVGDGSRFLVAMTKKLTMELSVDVAEAVVVYEGLMFARRMSILNVMVKEDADNHKKASSSLLFQSSDDEEANEDLSLKIVEKALRMREAKLKPNDGVLDGEGGVDVGVDAAEIKTKRKKKKAKKVESEDRTVIVAEEQETVEAIKPSETNESTEASTVQMGDNIVLRKLLRGPRYFDPPDSNWVTCYNCGEGGHTAANCKVAKRKRPCFVCGSLEHSVKQCNKGRDCFICKKGGHRAKDCPEKHTSGSKSSTACLKCGNSGHDMFSCMTSYSLDDLKVVLIHVICSPFSNFLSLATLKYNVMSAKNLATYAVSKILMMFHICNADIPQARKRNRDLSNTRTPRSYKEKDYMGHKSAPPDMGKARKKKKVLTEDIGVTTPKKSKRRGGWTFEDPGEYSSPKFKERGATTAKKPKRRGGWMTEDPAEFSSPKFKEKSKHRGGWITEDPGEFSSPRFKEKSKHRGGWITEDPGEFSSPRFKEKSKHRGGWIMEDPGQFPPPTFTNRWMSPGTPSSRSTGNFYPYNGGSHTPAPRWMGHPGSSKSQGSANSYQRRFSASRFGNSSSDQPRYDWW</sequence>
<dbReference type="InterPro" id="IPR036875">
    <property type="entry name" value="Znf_CCHC_sf"/>
</dbReference>
<dbReference type="SUPFAM" id="SSF57756">
    <property type="entry name" value="Retrovirus zinc finger-like domains"/>
    <property type="match status" value="2"/>
</dbReference>
<dbReference type="EMBL" id="JAAIUW010000009">
    <property type="protein sequence ID" value="KAF7815412.1"/>
    <property type="molecule type" value="Genomic_DNA"/>
</dbReference>
<evidence type="ECO:0000313" key="4">
    <source>
        <dbReference type="EMBL" id="KAF7815412.1"/>
    </source>
</evidence>
<dbReference type="GO" id="GO:0008270">
    <property type="term" value="F:zinc ion binding"/>
    <property type="evidence" value="ECO:0007669"/>
    <property type="project" value="UniProtKB-KW"/>
</dbReference>
<comment type="caution">
    <text evidence="4">The sequence shown here is derived from an EMBL/GenBank/DDBJ whole genome shotgun (WGS) entry which is preliminary data.</text>
</comment>
<dbReference type="Proteomes" id="UP000634136">
    <property type="component" value="Unassembled WGS sequence"/>
</dbReference>